<evidence type="ECO:0000313" key="6">
    <source>
        <dbReference type="EMBL" id="NIH56722.1"/>
    </source>
</evidence>
<protein>
    <submittedName>
        <fullName evidence="6">Energy-coupling factor transporter transmembrane protein EcfT</fullName>
    </submittedName>
</protein>
<comment type="caution">
    <text evidence="6">The sequence shown here is derived from an EMBL/GenBank/DDBJ whole genome shotgun (WGS) entry which is preliminary data.</text>
</comment>
<evidence type="ECO:0000256" key="1">
    <source>
        <dbReference type="ARBA" id="ARBA00004141"/>
    </source>
</evidence>
<name>A0ABX0SIZ2_9ACTN</name>
<reference evidence="6 7" key="1">
    <citation type="submission" date="2020-02" db="EMBL/GenBank/DDBJ databases">
        <title>Sequencing the genomes of 1000 actinobacteria strains.</title>
        <authorList>
            <person name="Klenk H.-P."/>
        </authorList>
    </citation>
    <scope>NUCLEOTIDE SEQUENCE [LARGE SCALE GENOMIC DNA]</scope>
    <source>
        <strain evidence="6 7">DSM 19609</strain>
    </source>
</reference>
<proteinExistence type="predicted"/>
<evidence type="ECO:0000256" key="5">
    <source>
        <dbReference type="SAM" id="Phobius"/>
    </source>
</evidence>
<dbReference type="Proteomes" id="UP000749311">
    <property type="component" value="Unassembled WGS sequence"/>
</dbReference>
<evidence type="ECO:0000256" key="3">
    <source>
        <dbReference type="ARBA" id="ARBA00022989"/>
    </source>
</evidence>
<feature type="transmembrane region" description="Helical" evidence="5">
    <location>
        <begin position="165"/>
        <end position="189"/>
    </location>
</feature>
<feature type="transmembrane region" description="Helical" evidence="5">
    <location>
        <begin position="66"/>
        <end position="83"/>
    </location>
</feature>
<feature type="transmembrane region" description="Helical" evidence="5">
    <location>
        <begin position="127"/>
        <end position="153"/>
    </location>
</feature>
<keyword evidence="2 5" id="KW-0812">Transmembrane</keyword>
<gene>
    <name evidence="6" type="ORF">FB473_001367</name>
</gene>
<dbReference type="CDD" id="cd16914">
    <property type="entry name" value="EcfT"/>
    <property type="match status" value="1"/>
</dbReference>
<keyword evidence="4 5" id="KW-0472">Membrane</keyword>
<evidence type="ECO:0000256" key="2">
    <source>
        <dbReference type="ARBA" id="ARBA00022692"/>
    </source>
</evidence>
<sequence>MAFAIASPPPTMVNASRTRTTRPAMQKTIMGYVPTTSPMYALHPATRLVIYLVTSVVPLFIERPEVNLLVIVVTLVMFRLANVRLGRLKMFLPMFVTVFIILNLTYVCFPRAEDMSSPAAHWGPVNVYFASVMWAFTTYCRIIALVLASIFYFSTNRESDILVGLRSVGVPFVVSYFIGLALRSVGIFLEDYAVIKEAEVARGLDTRDLSLVGKVKHFAMNLIPLFALSIRRSEDISMGLYAKGVRVSNKANGKPRPDWLRQKFSMRARDWGVIAGMIVLLVAIAAIRLTTDWLGLGQSVINRGLLEVLR</sequence>
<dbReference type="InterPro" id="IPR003339">
    <property type="entry name" value="ABC/ECF_trnsptr_transmembrane"/>
</dbReference>
<dbReference type="Pfam" id="PF02361">
    <property type="entry name" value="CbiQ"/>
    <property type="match status" value="1"/>
</dbReference>
<dbReference type="PANTHER" id="PTHR33514">
    <property type="entry name" value="PROTEIN ABCI12, CHLOROPLASTIC"/>
    <property type="match status" value="1"/>
</dbReference>
<dbReference type="EMBL" id="JAAMOZ010000001">
    <property type="protein sequence ID" value="NIH56722.1"/>
    <property type="molecule type" value="Genomic_DNA"/>
</dbReference>
<keyword evidence="3 5" id="KW-1133">Transmembrane helix</keyword>
<keyword evidence="7" id="KW-1185">Reference proteome</keyword>
<dbReference type="PANTHER" id="PTHR33514:SF13">
    <property type="entry name" value="PROTEIN ABCI12, CHLOROPLASTIC"/>
    <property type="match status" value="1"/>
</dbReference>
<feature type="transmembrane region" description="Helical" evidence="5">
    <location>
        <begin position="271"/>
        <end position="289"/>
    </location>
</feature>
<organism evidence="6 7">
    <name type="scientific">Brooklawnia cerclae</name>
    <dbReference type="NCBI Taxonomy" id="349934"/>
    <lineage>
        <taxon>Bacteria</taxon>
        <taxon>Bacillati</taxon>
        <taxon>Actinomycetota</taxon>
        <taxon>Actinomycetes</taxon>
        <taxon>Propionibacteriales</taxon>
        <taxon>Propionibacteriaceae</taxon>
        <taxon>Brooklawnia</taxon>
    </lineage>
</organism>
<accession>A0ABX0SIZ2</accession>
<feature type="transmembrane region" description="Helical" evidence="5">
    <location>
        <begin position="90"/>
        <end position="107"/>
    </location>
</feature>
<comment type="subcellular location">
    <subcellularLocation>
        <location evidence="1">Membrane</location>
        <topology evidence="1">Multi-pass membrane protein</topology>
    </subcellularLocation>
</comment>
<dbReference type="RefSeq" id="WP_167165868.1">
    <property type="nucleotide sequence ID" value="NZ_BAAAOO010000015.1"/>
</dbReference>
<evidence type="ECO:0000313" key="7">
    <source>
        <dbReference type="Proteomes" id="UP000749311"/>
    </source>
</evidence>
<feature type="transmembrane region" description="Helical" evidence="5">
    <location>
        <begin position="40"/>
        <end position="60"/>
    </location>
</feature>
<evidence type="ECO:0000256" key="4">
    <source>
        <dbReference type="ARBA" id="ARBA00023136"/>
    </source>
</evidence>